<proteinExistence type="predicted"/>
<evidence type="ECO:0000313" key="1">
    <source>
        <dbReference type="EMBL" id="HJG29194.1"/>
    </source>
</evidence>
<reference evidence="1" key="2">
    <citation type="submission" date="2021-09" db="EMBL/GenBank/DDBJ databases">
        <authorList>
            <person name="Gilroy R."/>
        </authorList>
    </citation>
    <scope>NUCLEOTIDE SEQUENCE</scope>
    <source>
        <strain evidence="1">ChiBcec21-2208</strain>
    </source>
</reference>
<dbReference type="Gene3D" id="3.40.50.300">
    <property type="entry name" value="P-loop containing nucleotide triphosphate hydrolases"/>
    <property type="match status" value="1"/>
</dbReference>
<dbReference type="Pfam" id="PF13189">
    <property type="entry name" value="Cytidylate_kin2"/>
    <property type="match status" value="1"/>
</dbReference>
<evidence type="ECO:0000313" key="2">
    <source>
        <dbReference type="Proteomes" id="UP000782880"/>
    </source>
</evidence>
<dbReference type="Proteomes" id="UP000782880">
    <property type="component" value="Unassembled WGS sequence"/>
</dbReference>
<protein>
    <submittedName>
        <fullName evidence="1">Cytidylate kinase-like family protein</fullName>
    </submittedName>
</protein>
<dbReference type="GO" id="GO:0016301">
    <property type="term" value="F:kinase activity"/>
    <property type="evidence" value="ECO:0007669"/>
    <property type="project" value="UniProtKB-KW"/>
</dbReference>
<sequence length="196" mass="22796">MKRIITIGREFGAGGGELGRRLARELGIAYYDRDIILRTAKASAHLTPEQVRRWDERVPHEFGFTQSLFNFYDKPLSEELWNAQVKAIRELADKESCVIVGRNADYILREFDHCLRVFVHADRNWRLMHMRELMPDTPFDQLEEDMDSADRARRNYCAKHTGQVYGDSRNYDLTLCTSRLGLDKALEILLCAAKEL</sequence>
<accession>A0A921ILR2</accession>
<keyword evidence="1" id="KW-0808">Transferase</keyword>
<dbReference type="EMBL" id="DYVE01000288">
    <property type="protein sequence ID" value="HJG29194.1"/>
    <property type="molecule type" value="Genomic_DNA"/>
</dbReference>
<name>A0A921ILR2_9FIRM</name>
<reference evidence="1" key="1">
    <citation type="journal article" date="2021" name="PeerJ">
        <title>Extensive microbial diversity within the chicken gut microbiome revealed by metagenomics and culture.</title>
        <authorList>
            <person name="Gilroy R."/>
            <person name="Ravi A."/>
            <person name="Getino M."/>
            <person name="Pursley I."/>
            <person name="Horton D.L."/>
            <person name="Alikhan N.F."/>
            <person name="Baker D."/>
            <person name="Gharbi K."/>
            <person name="Hall N."/>
            <person name="Watson M."/>
            <person name="Adriaenssens E.M."/>
            <person name="Foster-Nyarko E."/>
            <person name="Jarju S."/>
            <person name="Secka A."/>
            <person name="Antonio M."/>
            <person name="Oren A."/>
            <person name="Chaudhuri R.R."/>
            <person name="La Ragione R."/>
            <person name="Hildebrand F."/>
            <person name="Pallen M.J."/>
        </authorList>
    </citation>
    <scope>NUCLEOTIDE SEQUENCE</scope>
    <source>
        <strain evidence="1">ChiBcec21-2208</strain>
    </source>
</reference>
<comment type="caution">
    <text evidence="1">The sequence shown here is derived from an EMBL/GenBank/DDBJ whole genome shotgun (WGS) entry which is preliminary data.</text>
</comment>
<organism evidence="1 2">
    <name type="scientific">Subdoligranulum variabile</name>
    <dbReference type="NCBI Taxonomy" id="214851"/>
    <lineage>
        <taxon>Bacteria</taxon>
        <taxon>Bacillati</taxon>
        <taxon>Bacillota</taxon>
        <taxon>Clostridia</taxon>
        <taxon>Eubacteriales</taxon>
        <taxon>Oscillospiraceae</taxon>
        <taxon>Subdoligranulum</taxon>
    </lineage>
</organism>
<gene>
    <name evidence="1" type="ORF">K8V20_11200</name>
</gene>
<dbReference type="SUPFAM" id="SSF52540">
    <property type="entry name" value="P-loop containing nucleoside triphosphate hydrolases"/>
    <property type="match status" value="1"/>
</dbReference>
<dbReference type="AlphaFoldDB" id="A0A921ILR2"/>
<dbReference type="InterPro" id="IPR027417">
    <property type="entry name" value="P-loop_NTPase"/>
</dbReference>
<keyword evidence="1" id="KW-0418">Kinase</keyword>